<gene>
    <name evidence="11" type="primary">glyS</name>
    <name evidence="13" type="ORF">PHACT_09175</name>
</gene>
<evidence type="ECO:0000256" key="8">
    <source>
        <dbReference type="ARBA" id="ARBA00022917"/>
    </source>
</evidence>
<dbReference type="SUPFAM" id="SSF109604">
    <property type="entry name" value="HD-domain/PDEase-like"/>
    <property type="match status" value="1"/>
</dbReference>
<dbReference type="PANTHER" id="PTHR30075">
    <property type="entry name" value="GLYCYL-TRNA SYNTHETASE"/>
    <property type="match status" value="1"/>
</dbReference>
<accession>A0A1E8CLZ9</accession>
<evidence type="ECO:0000256" key="11">
    <source>
        <dbReference type="HAMAP-Rule" id="MF_00255"/>
    </source>
</evidence>
<dbReference type="GO" id="GO:0004820">
    <property type="term" value="F:glycine-tRNA ligase activity"/>
    <property type="evidence" value="ECO:0007669"/>
    <property type="project" value="UniProtKB-UniRule"/>
</dbReference>
<dbReference type="GO" id="GO:0005829">
    <property type="term" value="C:cytosol"/>
    <property type="evidence" value="ECO:0007669"/>
    <property type="project" value="TreeGrafter"/>
</dbReference>
<dbReference type="SMART" id="SM00836">
    <property type="entry name" value="DALR_1"/>
    <property type="match status" value="1"/>
</dbReference>
<comment type="catalytic activity">
    <reaction evidence="10 11">
        <text>tRNA(Gly) + glycine + ATP = glycyl-tRNA(Gly) + AMP + diphosphate</text>
        <dbReference type="Rhea" id="RHEA:16013"/>
        <dbReference type="Rhea" id="RHEA-COMP:9664"/>
        <dbReference type="Rhea" id="RHEA-COMP:9683"/>
        <dbReference type="ChEBI" id="CHEBI:30616"/>
        <dbReference type="ChEBI" id="CHEBI:33019"/>
        <dbReference type="ChEBI" id="CHEBI:57305"/>
        <dbReference type="ChEBI" id="CHEBI:78442"/>
        <dbReference type="ChEBI" id="CHEBI:78522"/>
        <dbReference type="ChEBI" id="CHEBI:456215"/>
        <dbReference type="EC" id="6.1.1.14"/>
    </reaction>
</comment>
<dbReference type="Pfam" id="PF05746">
    <property type="entry name" value="DALR_1"/>
    <property type="match status" value="1"/>
</dbReference>
<dbReference type="STRING" id="1524254.PHACT_09175"/>
<name>A0A1E8CLZ9_9GAMM</name>
<evidence type="ECO:0000256" key="2">
    <source>
        <dbReference type="ARBA" id="ARBA00008226"/>
    </source>
</evidence>
<dbReference type="InterPro" id="IPR008909">
    <property type="entry name" value="DALR_anticod-bd"/>
</dbReference>
<dbReference type="AlphaFoldDB" id="A0A1E8CLZ9"/>
<dbReference type="EMBL" id="MASR01000001">
    <property type="protein sequence ID" value="OFE13287.1"/>
    <property type="molecule type" value="Genomic_DNA"/>
</dbReference>
<keyword evidence="5 11" id="KW-0436">Ligase</keyword>
<dbReference type="GO" id="GO:0006426">
    <property type="term" value="P:glycyl-tRNA aminoacylation"/>
    <property type="evidence" value="ECO:0007669"/>
    <property type="project" value="UniProtKB-UniRule"/>
</dbReference>
<dbReference type="PROSITE" id="PS50861">
    <property type="entry name" value="AA_TRNA_LIGASE_II_GLYAB"/>
    <property type="match status" value="1"/>
</dbReference>
<evidence type="ECO:0000256" key="3">
    <source>
        <dbReference type="ARBA" id="ARBA00011209"/>
    </source>
</evidence>
<evidence type="ECO:0000256" key="4">
    <source>
        <dbReference type="ARBA" id="ARBA00022490"/>
    </source>
</evidence>
<evidence type="ECO:0000313" key="13">
    <source>
        <dbReference type="EMBL" id="OFE13287.1"/>
    </source>
</evidence>
<keyword evidence="8 11" id="KW-0648">Protein biosynthesis</keyword>
<dbReference type="RefSeq" id="WP_070117169.1">
    <property type="nucleotide sequence ID" value="NZ_MASR01000001.1"/>
</dbReference>
<evidence type="ECO:0000256" key="1">
    <source>
        <dbReference type="ARBA" id="ARBA00004496"/>
    </source>
</evidence>
<evidence type="ECO:0000256" key="6">
    <source>
        <dbReference type="ARBA" id="ARBA00022741"/>
    </source>
</evidence>
<evidence type="ECO:0000256" key="5">
    <source>
        <dbReference type="ARBA" id="ARBA00022598"/>
    </source>
</evidence>
<dbReference type="EC" id="6.1.1.14" evidence="11"/>
<dbReference type="GO" id="GO:0005524">
    <property type="term" value="F:ATP binding"/>
    <property type="evidence" value="ECO:0007669"/>
    <property type="project" value="UniProtKB-UniRule"/>
</dbReference>
<reference evidence="14" key="1">
    <citation type="submission" date="2016-07" db="EMBL/GenBank/DDBJ databases">
        <authorList>
            <person name="Florea S."/>
            <person name="Webb J.S."/>
            <person name="Jaromczyk J."/>
            <person name="Schardl C.L."/>
        </authorList>
    </citation>
    <scope>NUCLEOTIDE SEQUENCE [LARGE SCALE GENOMIC DNA]</scope>
    <source>
        <strain evidence="14">KCTC 42131</strain>
    </source>
</reference>
<dbReference type="PRINTS" id="PR01045">
    <property type="entry name" value="TRNASYNTHGB"/>
</dbReference>
<dbReference type="OrthoDB" id="9775440at2"/>
<evidence type="ECO:0000313" key="14">
    <source>
        <dbReference type="Proteomes" id="UP000175669"/>
    </source>
</evidence>
<evidence type="ECO:0000256" key="9">
    <source>
        <dbReference type="ARBA" id="ARBA00023146"/>
    </source>
</evidence>
<dbReference type="GO" id="GO:0004814">
    <property type="term" value="F:arginine-tRNA ligase activity"/>
    <property type="evidence" value="ECO:0007669"/>
    <property type="project" value="InterPro"/>
</dbReference>
<dbReference type="GO" id="GO:0006420">
    <property type="term" value="P:arginyl-tRNA aminoacylation"/>
    <property type="evidence" value="ECO:0007669"/>
    <property type="project" value="InterPro"/>
</dbReference>
<protein>
    <recommendedName>
        <fullName evidence="11">Glycine--tRNA ligase beta subunit</fullName>
        <ecNumber evidence="11">6.1.1.14</ecNumber>
    </recommendedName>
    <alternativeName>
        <fullName evidence="11">Glycyl-tRNA synthetase beta subunit</fullName>
        <shortName evidence="11">GlyRS</shortName>
    </alternativeName>
</protein>
<dbReference type="PANTHER" id="PTHR30075:SF2">
    <property type="entry name" value="GLYCINE--TRNA LIGASE, CHLOROPLASTIC_MITOCHONDRIAL 2"/>
    <property type="match status" value="1"/>
</dbReference>
<dbReference type="InterPro" id="IPR015944">
    <property type="entry name" value="Gly-tRNA-synth_bsu"/>
</dbReference>
<comment type="similarity">
    <text evidence="2 11">Belongs to the class-II aminoacyl-tRNA synthetase family.</text>
</comment>
<keyword evidence="6 11" id="KW-0547">Nucleotide-binding</keyword>
<keyword evidence="7 11" id="KW-0067">ATP-binding</keyword>
<keyword evidence="9 11" id="KW-0030">Aminoacyl-tRNA synthetase</keyword>
<comment type="subcellular location">
    <subcellularLocation>
        <location evidence="1 11">Cytoplasm</location>
    </subcellularLocation>
</comment>
<dbReference type="Gene3D" id="1.10.730.10">
    <property type="entry name" value="Isoleucyl-tRNA Synthetase, Domain 1"/>
    <property type="match status" value="1"/>
</dbReference>
<comment type="subunit">
    <text evidence="3 11">Tetramer of two alpha and two beta subunits.</text>
</comment>
<dbReference type="NCBIfam" id="TIGR00211">
    <property type="entry name" value="glyS"/>
    <property type="match status" value="1"/>
</dbReference>
<sequence>MSHTEKDFLVEIGCAELPPKALRGLSDAFIAGLQAGLDSAGLNYSAIKAFTSPRRLAARVERLSVKQADTKVERLGPAVKAAYDKDGNATPAASGFARSCGVDISALETVEKDGVEKLVFRADKAGEETTALLPGIVATSLAKLPIPRKMRWGSTRDEFVRPVYWLVMLFGDDVIDTELFGIKSGRITHGHRFHCGTDISLASPAEYESKLLKPGYVIADYEARKNKVREQVQAQGTALNAEVRIDEDLLEEVTSMVEWPVALTGRFDDHFLSVPPEALISSMKNHQKTFYVLDKDGNMLPNFVAVANLESRDPAQVIAGNERVIRPRLADAAFFFESDRKQTLASRLQQLSTIVFQQQLGTVEQKSRRVAALAANIATALSIDPAHCERAALLGKCDLVSHMVAEFPELQGIMGQYYARYDNESGEVANAINEQYQPRFSGDAVPASETGAVLAVAEKLDTICGLFAIGQPPTGSKDPFALRRAALGVLRILVEKSLDLDLHNAIIQALTAYTEQGLSVPDDTATQVFEFMLERFRAWYTGDGVSPAVFQSVMELKPAKPLDFALRVSAVQQFSTLPESAALAAANKRVSNILQKQPDAAAVSVDRSLLSEPAEIALAERLAVMAQTVAPMFKQRDYNQGLEALAGMRATVDAFFDDVLVMADDEAVRNNRLALLRELRTLFLHVADISCLHTT</sequence>
<dbReference type="HAMAP" id="MF_00255">
    <property type="entry name" value="Gly_tRNA_synth_beta"/>
    <property type="match status" value="1"/>
</dbReference>
<evidence type="ECO:0000256" key="10">
    <source>
        <dbReference type="ARBA" id="ARBA00047937"/>
    </source>
</evidence>
<feature type="domain" description="DALR anticodon binding" evidence="12">
    <location>
        <begin position="589"/>
        <end position="692"/>
    </location>
</feature>
<dbReference type="InterPro" id="IPR006194">
    <property type="entry name" value="Gly-tRNA-synth_heterodimer"/>
</dbReference>
<comment type="caution">
    <text evidence="13">The sequence shown here is derived from an EMBL/GenBank/DDBJ whole genome shotgun (WGS) entry which is preliminary data.</text>
</comment>
<keyword evidence="14" id="KW-1185">Reference proteome</keyword>
<evidence type="ECO:0000259" key="12">
    <source>
        <dbReference type="SMART" id="SM00836"/>
    </source>
</evidence>
<dbReference type="Proteomes" id="UP000175669">
    <property type="component" value="Unassembled WGS sequence"/>
</dbReference>
<dbReference type="Pfam" id="PF02092">
    <property type="entry name" value="tRNA_synt_2f"/>
    <property type="match status" value="1"/>
</dbReference>
<evidence type="ECO:0000256" key="7">
    <source>
        <dbReference type="ARBA" id="ARBA00022840"/>
    </source>
</evidence>
<keyword evidence="4 11" id="KW-0963">Cytoplasm</keyword>
<proteinExistence type="inferred from homology"/>
<organism evidence="13 14">
    <name type="scientific">Pseudohongiella acticola</name>
    <dbReference type="NCBI Taxonomy" id="1524254"/>
    <lineage>
        <taxon>Bacteria</taxon>
        <taxon>Pseudomonadati</taxon>
        <taxon>Pseudomonadota</taxon>
        <taxon>Gammaproteobacteria</taxon>
        <taxon>Pseudomonadales</taxon>
        <taxon>Pseudohongiellaceae</taxon>
        <taxon>Pseudohongiella</taxon>
    </lineage>
</organism>